<comment type="caution">
    <text evidence="3">The sequence shown here is derived from an EMBL/GenBank/DDBJ whole genome shotgun (WGS) entry which is preliminary data.</text>
</comment>
<dbReference type="SMART" id="SM00463">
    <property type="entry name" value="SMR"/>
    <property type="match status" value="1"/>
</dbReference>
<dbReference type="OrthoDB" id="3231855at2759"/>
<dbReference type="Gene3D" id="3.30.1370.110">
    <property type="match status" value="1"/>
</dbReference>
<feature type="region of interest" description="Disordered" evidence="1">
    <location>
        <begin position="99"/>
        <end position="125"/>
    </location>
</feature>
<reference evidence="3 4" key="1">
    <citation type="journal article" date="2015" name="Sci. Rep.">
        <title>Genome of the facultative scuticociliatosis pathogen Pseudocohnilembus persalinus provides insight into its virulence through horizontal gene transfer.</title>
        <authorList>
            <person name="Xiong J."/>
            <person name="Wang G."/>
            <person name="Cheng J."/>
            <person name="Tian M."/>
            <person name="Pan X."/>
            <person name="Warren A."/>
            <person name="Jiang C."/>
            <person name="Yuan D."/>
            <person name="Miao W."/>
        </authorList>
    </citation>
    <scope>NUCLEOTIDE SEQUENCE [LARGE SCALE GENOMIC DNA]</scope>
    <source>
        <strain evidence="3">36N120E</strain>
    </source>
</reference>
<dbReference type="OMA" id="QYEGRMI"/>
<sequence>MGMEYLIDEDEFYNMDKASLKSAMKKILQENEEENGLSQNEIEEMIQLCQSNIDHWYEGFQDIQQNIGMDQEFFEKNKNLVQEVQNYISEYIQYENEEKNIQNKEMNDNKKSQTKQEKYNKKKQVGLEIQQKMPQEFPSLGANNQVDCDHDIFQQIKELEYFEQLKKNGNIHSNFGANSNWGRRGKVQNQWMNDKYSQLYETNDVVEGQDIHELCQMYPQLPPDQIRYIYFDLSSRELAEQFLEKKFKTFKVDPVQYREQNRPINKPKQQQQQYKDNSSDENLIELEETIPYNQNEFKILRASIMNDMRVREVFKRSAAQTTCNYNEKNKLLSLANGRDYKLQEDMEESRKMFLDKLRKQQDPCIVDLHGFFLIEAYQILDQHILWLQQQAQTNDNCKKLTLKQKYIILTLITGKGLHSKGKAILHPNIKKYCQDESLQFEDKKSEGKLIIKIPFKNY</sequence>
<dbReference type="PROSITE" id="PS50828">
    <property type="entry name" value="SMR"/>
    <property type="match status" value="1"/>
</dbReference>
<evidence type="ECO:0000313" key="3">
    <source>
        <dbReference type="EMBL" id="KRX03388.1"/>
    </source>
</evidence>
<evidence type="ECO:0000313" key="4">
    <source>
        <dbReference type="Proteomes" id="UP000054937"/>
    </source>
</evidence>
<dbReference type="EMBL" id="LDAU01000133">
    <property type="protein sequence ID" value="KRX03388.1"/>
    <property type="molecule type" value="Genomic_DNA"/>
</dbReference>
<dbReference type="InterPro" id="IPR002625">
    <property type="entry name" value="Smr_dom"/>
</dbReference>
<protein>
    <recommendedName>
        <fullName evidence="2">Smr domain-containing protein</fullName>
    </recommendedName>
</protein>
<dbReference type="SUPFAM" id="SSF160443">
    <property type="entry name" value="SMR domain-like"/>
    <property type="match status" value="1"/>
</dbReference>
<accession>A0A0V0QMN8</accession>
<dbReference type="AlphaFoldDB" id="A0A0V0QMN8"/>
<evidence type="ECO:0000256" key="1">
    <source>
        <dbReference type="SAM" id="MobiDB-lite"/>
    </source>
</evidence>
<feature type="domain" description="Smr" evidence="2">
    <location>
        <begin position="366"/>
        <end position="454"/>
    </location>
</feature>
<dbReference type="InterPro" id="IPR036063">
    <property type="entry name" value="Smr_dom_sf"/>
</dbReference>
<organism evidence="3 4">
    <name type="scientific">Pseudocohnilembus persalinus</name>
    <name type="common">Ciliate</name>
    <dbReference type="NCBI Taxonomy" id="266149"/>
    <lineage>
        <taxon>Eukaryota</taxon>
        <taxon>Sar</taxon>
        <taxon>Alveolata</taxon>
        <taxon>Ciliophora</taxon>
        <taxon>Intramacronucleata</taxon>
        <taxon>Oligohymenophorea</taxon>
        <taxon>Scuticociliatia</taxon>
        <taxon>Philasterida</taxon>
        <taxon>Pseudocohnilembidae</taxon>
        <taxon>Pseudocohnilembus</taxon>
    </lineage>
</organism>
<proteinExistence type="predicted"/>
<evidence type="ECO:0000259" key="2">
    <source>
        <dbReference type="PROSITE" id="PS50828"/>
    </source>
</evidence>
<keyword evidence="4" id="KW-1185">Reference proteome</keyword>
<dbReference type="Proteomes" id="UP000054937">
    <property type="component" value="Unassembled WGS sequence"/>
</dbReference>
<dbReference type="InParanoid" id="A0A0V0QMN8"/>
<feature type="compositionally biased region" description="Basic and acidic residues" evidence="1">
    <location>
        <begin position="99"/>
        <end position="119"/>
    </location>
</feature>
<gene>
    <name evidence="3" type="ORF">PPERSA_12667</name>
</gene>
<name>A0A0V0QMN8_PSEPJ</name>